<evidence type="ECO:0000256" key="4">
    <source>
        <dbReference type="ARBA" id="ARBA00023016"/>
    </source>
</evidence>
<dbReference type="PRINTS" id="PR00301">
    <property type="entry name" value="HEATSHOCK70"/>
</dbReference>
<dbReference type="SUPFAM" id="SSF69848">
    <property type="entry name" value="LCCL domain"/>
    <property type="match status" value="1"/>
</dbReference>
<dbReference type="Pfam" id="PF03815">
    <property type="entry name" value="LCCL"/>
    <property type="match status" value="1"/>
</dbReference>
<gene>
    <name evidence="10" type="ORF">GCM10010170_002170</name>
</gene>
<keyword evidence="3 6" id="KW-0067">ATP-binding</keyword>
<dbReference type="Proteomes" id="UP001501444">
    <property type="component" value="Unassembled WGS sequence"/>
</dbReference>
<feature type="compositionally biased region" description="Gly residues" evidence="7">
    <location>
        <begin position="477"/>
        <end position="488"/>
    </location>
</feature>
<keyword evidence="5" id="KW-0143">Chaperone</keyword>
<feature type="transmembrane region" description="Helical" evidence="8">
    <location>
        <begin position="554"/>
        <end position="577"/>
    </location>
</feature>
<accession>A0ABN3FD48</accession>
<organism evidence="10 11">
    <name type="scientific">Dactylosporangium salmoneum</name>
    <dbReference type="NCBI Taxonomy" id="53361"/>
    <lineage>
        <taxon>Bacteria</taxon>
        <taxon>Bacillati</taxon>
        <taxon>Actinomycetota</taxon>
        <taxon>Actinomycetes</taxon>
        <taxon>Micromonosporales</taxon>
        <taxon>Micromonosporaceae</taxon>
        <taxon>Dactylosporangium</taxon>
    </lineage>
</organism>
<reference evidence="10 11" key="1">
    <citation type="journal article" date="2019" name="Int. J. Syst. Evol. Microbiol.">
        <title>The Global Catalogue of Microorganisms (GCM) 10K type strain sequencing project: providing services to taxonomists for standard genome sequencing and annotation.</title>
        <authorList>
            <consortium name="The Broad Institute Genomics Platform"/>
            <consortium name="The Broad Institute Genome Sequencing Center for Infectious Disease"/>
            <person name="Wu L."/>
            <person name="Ma J."/>
        </authorList>
    </citation>
    <scope>NUCLEOTIDE SEQUENCE [LARGE SCALE GENOMIC DNA]</scope>
    <source>
        <strain evidence="10 11">JCM 3272</strain>
    </source>
</reference>
<evidence type="ECO:0000256" key="3">
    <source>
        <dbReference type="ARBA" id="ARBA00022840"/>
    </source>
</evidence>
<evidence type="ECO:0000256" key="7">
    <source>
        <dbReference type="SAM" id="MobiDB-lite"/>
    </source>
</evidence>
<keyword evidence="8" id="KW-0472">Membrane</keyword>
<dbReference type="Gene3D" id="3.90.640.10">
    <property type="entry name" value="Actin, Chain A, domain 4"/>
    <property type="match status" value="1"/>
</dbReference>
<feature type="compositionally biased region" description="Gly residues" evidence="7">
    <location>
        <begin position="504"/>
        <end position="516"/>
    </location>
</feature>
<dbReference type="PROSITE" id="PS01036">
    <property type="entry name" value="HSP70_3"/>
    <property type="match status" value="1"/>
</dbReference>
<keyword evidence="2 6" id="KW-0547">Nucleotide-binding</keyword>
<proteinExistence type="inferred from homology"/>
<comment type="similarity">
    <text evidence="1 6">Belongs to the heat shock protein 70 family.</text>
</comment>
<dbReference type="InterPro" id="IPR036609">
    <property type="entry name" value="LCCL_sf"/>
</dbReference>
<dbReference type="SMART" id="SM00603">
    <property type="entry name" value="LCCL"/>
    <property type="match status" value="1"/>
</dbReference>
<evidence type="ECO:0000256" key="1">
    <source>
        <dbReference type="ARBA" id="ARBA00007381"/>
    </source>
</evidence>
<dbReference type="PROSITE" id="PS50820">
    <property type="entry name" value="LCCL"/>
    <property type="match status" value="1"/>
</dbReference>
<dbReference type="InterPro" id="IPR004043">
    <property type="entry name" value="LCCL"/>
</dbReference>
<dbReference type="SUPFAM" id="SSF53067">
    <property type="entry name" value="Actin-like ATPase domain"/>
    <property type="match status" value="2"/>
</dbReference>
<evidence type="ECO:0000256" key="6">
    <source>
        <dbReference type="RuleBase" id="RU003322"/>
    </source>
</evidence>
<keyword evidence="8" id="KW-0812">Transmembrane</keyword>
<sequence>MADPYAGAVDSVGYRLGVDFGTSNTVAMLAWPDGHVRPLLFDGSPTLPSAVYADEAGGLLVGRDAMHAARIGPERYEPNPKRRIDEPAVLLGDREIATVDLIAAVLGRVAGEARRVTGGVLGPATVTCPAAWAQTRRGVLLAAARRAGLGEVTLVPEPVAAAQVFLTLPGQDAPRGRPGPAFVVYDLGAGTFDASVVRHAGEFFEVLATEGLNTSGGLDIDAAIVAYLGASNGGQNPEAWGRLAHPSTSAERRAHRMLWDDVRSAKEILSRTASTMIHVPPLDADVPLGRDQFEQLARPILTATVTATRAAVAAAGLGPGDVGGVFLVGGGSRIPLVATMLHQALGKAPTVVEQPELVVAQGAVGASAQFTLPSPGGVAGGGYGGGAGTAYASGSGAAYAGGSGPYPAPVSGVPVSGMPVSGTPSSGGGLGGGGAVAPVSPGLLSAPVTGSPAGGFPATGSPVGGSPAGGFPATGSPVGGSPAGGFPVGGSPVASPGNRAVYSGGAGGAERSGPAGGRIPAGPAGVGPTGGGRAASGGAAGGGAPAERRRGKGVIAAAVVILVLVLGLGAWGVVYAIDKLGGGSGDDGSGQGTHVTADLEHPDVDWSSTAEAYDNKPGTTIGYQCPASGTIITVWGSGPYTTDSSVCTAAVHAGKITLDDGGRVVIKIVAGPSSYEGTTRHDIVTVSYGEFAWAYEFVG</sequence>
<evidence type="ECO:0000313" key="10">
    <source>
        <dbReference type="EMBL" id="GAA2326910.1"/>
    </source>
</evidence>
<dbReference type="Pfam" id="PF00012">
    <property type="entry name" value="HSP70"/>
    <property type="match status" value="1"/>
</dbReference>
<feature type="region of interest" description="Disordered" evidence="7">
    <location>
        <begin position="448"/>
        <end position="547"/>
    </location>
</feature>
<dbReference type="PANTHER" id="PTHR19375">
    <property type="entry name" value="HEAT SHOCK PROTEIN 70KDA"/>
    <property type="match status" value="1"/>
</dbReference>
<keyword evidence="8" id="KW-1133">Transmembrane helix</keyword>
<name>A0ABN3FD48_9ACTN</name>
<dbReference type="InterPro" id="IPR043129">
    <property type="entry name" value="ATPase_NBD"/>
</dbReference>
<evidence type="ECO:0000256" key="2">
    <source>
        <dbReference type="ARBA" id="ARBA00022741"/>
    </source>
</evidence>
<feature type="domain" description="LCCL" evidence="9">
    <location>
        <begin position="634"/>
        <end position="695"/>
    </location>
</feature>
<comment type="caution">
    <text evidence="10">The sequence shown here is derived from an EMBL/GenBank/DDBJ whole genome shotgun (WGS) entry which is preliminary data.</text>
</comment>
<evidence type="ECO:0000256" key="8">
    <source>
        <dbReference type="SAM" id="Phobius"/>
    </source>
</evidence>
<evidence type="ECO:0000256" key="5">
    <source>
        <dbReference type="ARBA" id="ARBA00023186"/>
    </source>
</evidence>
<evidence type="ECO:0000259" key="9">
    <source>
        <dbReference type="PROSITE" id="PS50820"/>
    </source>
</evidence>
<dbReference type="InterPro" id="IPR013126">
    <property type="entry name" value="Hsp_70_fam"/>
</dbReference>
<dbReference type="InterPro" id="IPR018181">
    <property type="entry name" value="Heat_shock_70_CS"/>
</dbReference>
<keyword evidence="11" id="KW-1185">Reference proteome</keyword>
<evidence type="ECO:0000313" key="11">
    <source>
        <dbReference type="Proteomes" id="UP001501444"/>
    </source>
</evidence>
<dbReference type="EMBL" id="BAAARV010000004">
    <property type="protein sequence ID" value="GAA2326910.1"/>
    <property type="molecule type" value="Genomic_DNA"/>
</dbReference>
<dbReference type="Gene3D" id="2.170.130.20">
    <property type="entry name" value="LCCL-like domain"/>
    <property type="match status" value="1"/>
</dbReference>
<dbReference type="Gene3D" id="3.30.420.40">
    <property type="match status" value="2"/>
</dbReference>
<protein>
    <recommendedName>
        <fullName evidence="9">LCCL domain-containing protein</fullName>
    </recommendedName>
</protein>
<feature type="compositionally biased region" description="Gly residues" evidence="7">
    <location>
        <begin position="524"/>
        <end position="544"/>
    </location>
</feature>
<keyword evidence="4" id="KW-0346">Stress response</keyword>